<feature type="region of interest" description="Disordered" evidence="4">
    <location>
        <begin position="1"/>
        <end position="25"/>
    </location>
</feature>
<keyword evidence="1" id="KW-0805">Transcription regulation</keyword>
<dbReference type="PANTHER" id="PTHR30055">
    <property type="entry name" value="HTH-TYPE TRANSCRIPTIONAL REGULATOR RUTR"/>
    <property type="match status" value="1"/>
</dbReference>
<dbReference type="InterPro" id="IPR001647">
    <property type="entry name" value="HTH_TetR"/>
</dbReference>
<name>A0A381SI22_9ZZZZ</name>
<dbReference type="InterPro" id="IPR023772">
    <property type="entry name" value="DNA-bd_HTH_TetR-type_CS"/>
</dbReference>
<dbReference type="PROSITE" id="PS50977">
    <property type="entry name" value="HTH_TETR_2"/>
    <property type="match status" value="1"/>
</dbReference>
<proteinExistence type="predicted"/>
<dbReference type="Pfam" id="PF00440">
    <property type="entry name" value="TetR_N"/>
    <property type="match status" value="1"/>
</dbReference>
<evidence type="ECO:0000256" key="3">
    <source>
        <dbReference type="ARBA" id="ARBA00023163"/>
    </source>
</evidence>
<keyword evidence="2" id="KW-0238">DNA-binding</keyword>
<evidence type="ECO:0000256" key="1">
    <source>
        <dbReference type="ARBA" id="ARBA00023015"/>
    </source>
</evidence>
<dbReference type="PANTHER" id="PTHR30055:SF234">
    <property type="entry name" value="HTH-TYPE TRANSCRIPTIONAL REGULATOR BETI"/>
    <property type="match status" value="1"/>
</dbReference>
<protein>
    <recommendedName>
        <fullName evidence="5">HTH tetR-type domain-containing protein</fullName>
    </recommendedName>
</protein>
<dbReference type="SUPFAM" id="SSF46689">
    <property type="entry name" value="Homeodomain-like"/>
    <property type="match status" value="1"/>
</dbReference>
<dbReference type="PROSITE" id="PS01081">
    <property type="entry name" value="HTH_TETR_1"/>
    <property type="match status" value="1"/>
</dbReference>
<dbReference type="AlphaFoldDB" id="A0A381SI22"/>
<dbReference type="Gene3D" id="1.10.10.60">
    <property type="entry name" value="Homeodomain-like"/>
    <property type="match status" value="1"/>
</dbReference>
<organism evidence="6">
    <name type="scientific">marine metagenome</name>
    <dbReference type="NCBI Taxonomy" id="408172"/>
    <lineage>
        <taxon>unclassified sequences</taxon>
        <taxon>metagenomes</taxon>
        <taxon>ecological metagenomes</taxon>
    </lineage>
</organism>
<dbReference type="GO" id="GO:0000976">
    <property type="term" value="F:transcription cis-regulatory region binding"/>
    <property type="evidence" value="ECO:0007669"/>
    <property type="project" value="TreeGrafter"/>
</dbReference>
<dbReference type="EMBL" id="UINC01003131">
    <property type="protein sequence ID" value="SVA03626.1"/>
    <property type="molecule type" value="Genomic_DNA"/>
</dbReference>
<keyword evidence="3" id="KW-0804">Transcription</keyword>
<feature type="domain" description="HTH tetR-type" evidence="5">
    <location>
        <begin position="25"/>
        <end position="85"/>
    </location>
</feature>
<dbReference type="GO" id="GO:0003700">
    <property type="term" value="F:DNA-binding transcription factor activity"/>
    <property type="evidence" value="ECO:0007669"/>
    <property type="project" value="TreeGrafter"/>
</dbReference>
<reference evidence="6" key="1">
    <citation type="submission" date="2018-05" db="EMBL/GenBank/DDBJ databases">
        <authorList>
            <person name="Lanie J.A."/>
            <person name="Ng W.-L."/>
            <person name="Kazmierczak K.M."/>
            <person name="Andrzejewski T.M."/>
            <person name="Davidsen T.M."/>
            <person name="Wayne K.J."/>
            <person name="Tettelin H."/>
            <person name="Glass J.I."/>
            <person name="Rusch D."/>
            <person name="Podicherti R."/>
            <person name="Tsui H.-C.T."/>
            <person name="Winkler M.E."/>
        </authorList>
    </citation>
    <scope>NUCLEOTIDE SEQUENCE</scope>
</reference>
<gene>
    <name evidence="6" type="ORF">METZ01_LOCUS56480</name>
</gene>
<sequence>MAGNRVDATAEGDDPVTVGGAAEPDPGGEAILDTAIWLLADGGLSAFTIDRLASTARVSKTSIYRRWPDKKAVFRAVLSRWGHRAEVVDVGDFATELDQWYADRRDTYNREGFREVATSLLELSVHDPEIGRAMDADRRSGWTAIRQILRRALDRGEITGVDDVDHLEQFFLGPIYCRAVLEGQELDDATIADFRRLSLAAVGYQKAPRA</sequence>
<dbReference type="Pfam" id="PF16859">
    <property type="entry name" value="TetR_C_11"/>
    <property type="match status" value="1"/>
</dbReference>
<dbReference type="SUPFAM" id="SSF48498">
    <property type="entry name" value="Tetracyclin repressor-like, C-terminal domain"/>
    <property type="match status" value="1"/>
</dbReference>
<dbReference type="InterPro" id="IPR050109">
    <property type="entry name" value="HTH-type_TetR-like_transc_reg"/>
</dbReference>
<evidence type="ECO:0000259" key="5">
    <source>
        <dbReference type="PROSITE" id="PS50977"/>
    </source>
</evidence>
<evidence type="ECO:0000256" key="2">
    <source>
        <dbReference type="ARBA" id="ARBA00023125"/>
    </source>
</evidence>
<evidence type="ECO:0000313" key="6">
    <source>
        <dbReference type="EMBL" id="SVA03626.1"/>
    </source>
</evidence>
<evidence type="ECO:0000256" key="4">
    <source>
        <dbReference type="SAM" id="MobiDB-lite"/>
    </source>
</evidence>
<dbReference type="InterPro" id="IPR011075">
    <property type="entry name" value="TetR_C"/>
</dbReference>
<dbReference type="InterPro" id="IPR009057">
    <property type="entry name" value="Homeodomain-like_sf"/>
</dbReference>
<dbReference type="InterPro" id="IPR036271">
    <property type="entry name" value="Tet_transcr_reg_TetR-rel_C_sf"/>
</dbReference>
<dbReference type="Gene3D" id="1.10.357.10">
    <property type="entry name" value="Tetracycline Repressor, domain 2"/>
    <property type="match status" value="1"/>
</dbReference>
<accession>A0A381SI22</accession>